<dbReference type="SUPFAM" id="SSF56112">
    <property type="entry name" value="Protein kinase-like (PK-like)"/>
    <property type="match status" value="1"/>
</dbReference>
<evidence type="ECO:0000313" key="2">
    <source>
        <dbReference type="Proteomes" id="UP000887577"/>
    </source>
</evidence>
<dbReference type="WBParaSite" id="PSU_v2.g7451.t1">
    <property type="protein sequence ID" value="PSU_v2.g7451.t1"/>
    <property type="gene ID" value="PSU_v2.g7451"/>
</dbReference>
<protein>
    <submittedName>
        <fullName evidence="3">CHK kinase-like domain-containing protein</fullName>
    </submittedName>
</protein>
<accession>A0A914Z523</accession>
<name>A0A914Z523_9BILA</name>
<dbReference type="Pfam" id="PF07914">
    <property type="entry name" value="DUF1679"/>
    <property type="match status" value="1"/>
</dbReference>
<keyword evidence="2" id="KW-1185">Reference proteome</keyword>
<evidence type="ECO:0000259" key="1">
    <source>
        <dbReference type="SMART" id="SM00587"/>
    </source>
</evidence>
<organism evidence="2 3">
    <name type="scientific">Panagrolaimus superbus</name>
    <dbReference type="NCBI Taxonomy" id="310955"/>
    <lineage>
        <taxon>Eukaryota</taxon>
        <taxon>Metazoa</taxon>
        <taxon>Ecdysozoa</taxon>
        <taxon>Nematoda</taxon>
        <taxon>Chromadorea</taxon>
        <taxon>Rhabditida</taxon>
        <taxon>Tylenchina</taxon>
        <taxon>Panagrolaimomorpha</taxon>
        <taxon>Panagrolaimoidea</taxon>
        <taxon>Panagrolaimidae</taxon>
        <taxon>Panagrolaimus</taxon>
    </lineage>
</organism>
<dbReference type="SMART" id="SM00587">
    <property type="entry name" value="CHK"/>
    <property type="match status" value="1"/>
</dbReference>
<dbReference type="Gene3D" id="3.90.1200.10">
    <property type="match status" value="1"/>
</dbReference>
<evidence type="ECO:0000313" key="3">
    <source>
        <dbReference type="WBParaSite" id="PSU_v2.g7451.t1"/>
    </source>
</evidence>
<dbReference type="PANTHER" id="PTHR23020">
    <property type="entry name" value="UNCHARACTERIZED NUCLEAR HORMONE RECEPTOR-RELATED"/>
    <property type="match status" value="1"/>
</dbReference>
<dbReference type="InterPro" id="IPR015897">
    <property type="entry name" value="CHK_kinase-like"/>
</dbReference>
<dbReference type="AlphaFoldDB" id="A0A914Z523"/>
<feature type="domain" description="CHK kinase-like" evidence="1">
    <location>
        <begin position="151"/>
        <end position="339"/>
    </location>
</feature>
<dbReference type="InterPro" id="IPR012877">
    <property type="entry name" value="Dhs-27"/>
</dbReference>
<dbReference type="InterPro" id="IPR052961">
    <property type="entry name" value="Oxido-Kinase-like_Enzymes"/>
</dbReference>
<reference evidence="3" key="1">
    <citation type="submission" date="2022-11" db="UniProtKB">
        <authorList>
            <consortium name="WormBaseParasite"/>
        </authorList>
    </citation>
    <scope>IDENTIFICATION</scope>
</reference>
<sequence length="393" mass="45061">MVKDIIDGKESIGGSSFTFEWLLKSLRENDKEFQKIHGGRAIKEFSASDISKGKGFASKIYKCILTFVDSKDVLDVYTTILKVPGFESYKETHKASGGEQYWENDSAIKSLIGVHNIECEFYDNVAKLLNAPIPKVYKTQTWELGKHEGCIQMEDLSLKGKTQLYFENINLTIVKSVIRQLAHIHKNILLADPNLWQGKYLKNQLLMANTVQKTQPMIEPFLQKSQRESELRPLIEKYRKFAESGDFYGYVFTESYKLLKPVMVHGDFHFGNIMYKIDKYGDMQNEVAAIVDWQIIHEGSPMADLARFLTFSADGVVRRQAEIFAIDYYLECLVKEFDGDASKVPYTAEELQKAYKLAFLTQVFVLPGVALFFLTAMEEKNESLKNAFLIKEF</sequence>
<dbReference type="PANTHER" id="PTHR23020:SF41">
    <property type="entry name" value="AMINOGLYCOSIDE PHOSPHOTRANSFERASE DOMAIN-CONTAINING PROTEIN"/>
    <property type="match status" value="1"/>
</dbReference>
<proteinExistence type="predicted"/>
<dbReference type="InterPro" id="IPR011009">
    <property type="entry name" value="Kinase-like_dom_sf"/>
</dbReference>
<dbReference type="Proteomes" id="UP000887577">
    <property type="component" value="Unplaced"/>
</dbReference>